<dbReference type="Gene3D" id="2.30.40.10">
    <property type="entry name" value="Urease, subunit C, domain 1"/>
    <property type="match status" value="1"/>
</dbReference>
<evidence type="ECO:0000256" key="4">
    <source>
        <dbReference type="ARBA" id="ARBA00022808"/>
    </source>
</evidence>
<feature type="binding site" evidence="7">
    <location>
        <position position="78"/>
    </location>
    <ligand>
        <name>Zn(2+)</name>
        <dbReference type="ChEBI" id="CHEBI:29105"/>
    </ligand>
</feature>
<dbReference type="UniPathway" id="UPA00379">
    <property type="reaction ID" value="UER00551"/>
</dbReference>
<feature type="binding site" evidence="7">
    <location>
        <position position="251"/>
    </location>
    <ligand>
        <name>4-imidazolone-5-propanoate</name>
        <dbReference type="ChEBI" id="CHEBI:77893"/>
    </ligand>
</feature>
<feature type="domain" description="Amidohydrolase-related" evidence="8">
    <location>
        <begin position="308"/>
        <end position="410"/>
    </location>
</feature>
<comment type="caution">
    <text evidence="9">The sequence shown here is derived from an EMBL/GenBank/DDBJ whole genome shotgun (WGS) entry which is preliminary data.</text>
</comment>
<dbReference type="GO" id="GO:0019556">
    <property type="term" value="P:L-histidine catabolic process to glutamate and formamide"/>
    <property type="evidence" value="ECO:0007669"/>
    <property type="project" value="UniProtKB-UniRule"/>
</dbReference>
<dbReference type="SUPFAM" id="SSF51338">
    <property type="entry name" value="Composite domain of metallo-dependent hydrolases"/>
    <property type="match status" value="1"/>
</dbReference>
<feature type="binding site" evidence="7">
    <location>
        <position position="80"/>
    </location>
    <ligand>
        <name>Fe(3+)</name>
        <dbReference type="ChEBI" id="CHEBI:29034"/>
    </ligand>
</feature>
<feature type="binding site" evidence="7">
    <location>
        <position position="78"/>
    </location>
    <ligand>
        <name>Fe(3+)</name>
        <dbReference type="ChEBI" id="CHEBI:29034"/>
    </ligand>
</feature>
<dbReference type="GO" id="GO:0008270">
    <property type="term" value="F:zinc ion binding"/>
    <property type="evidence" value="ECO:0007669"/>
    <property type="project" value="UniProtKB-UniRule"/>
</dbReference>
<feature type="binding site" evidence="7">
    <location>
        <position position="150"/>
    </location>
    <ligand>
        <name>N-formimidoyl-L-glutamate</name>
        <dbReference type="ChEBI" id="CHEBI:58928"/>
    </ligand>
</feature>
<dbReference type="OrthoDB" id="9776455at2"/>
<dbReference type="SUPFAM" id="SSF51556">
    <property type="entry name" value="Metallo-dependent hydrolases"/>
    <property type="match status" value="1"/>
</dbReference>
<feature type="binding site" evidence="7">
    <location>
        <position position="150"/>
    </location>
    <ligand>
        <name>4-imidazolone-5-propanoate</name>
        <dbReference type="ChEBI" id="CHEBI:77893"/>
    </ligand>
</feature>
<evidence type="ECO:0000313" key="10">
    <source>
        <dbReference type="Proteomes" id="UP000248054"/>
    </source>
</evidence>
<dbReference type="HAMAP" id="MF_00372">
    <property type="entry name" value="HutI"/>
    <property type="match status" value="1"/>
</dbReference>
<sequence length="417" mass="46059">MSILITNIKQLIQVRDVNTTILKGSEMKELPILENAYIYMEHDTIIEYGLMEDHYSIDAETVIDATGKIVLPSWCDSHTHIVYAGDRTSEFVDRINGLSYADIANKGGGILNSAKKLQETSEEELYQQSVKRLNDLIAMGTGAVEIKTGYGLTVEAELKMLRVIKRMKQESLAIIIPTLLAAHAIPEEYHSNKQEYIKYITDELIPKAAELNITNYVDVFCEEGYFDINDTEAILEAGNKYNLRPKIHVNQFNIVGGIALGVKHNALSVDHLEEINDDDIEALKGSETISVALPGCSYFLSIPYTQGRKIIDAGLPLAIATDYNPGSSPSGNMNFVVSAACVKMRLTPEEAINAATVNGAYAMGISNMYGSITRGKKANLIITKPMNHYSEIPYAFAHNPVEQVIINGQVLVKHSEQ</sequence>
<dbReference type="GO" id="GO:0005737">
    <property type="term" value="C:cytoplasm"/>
    <property type="evidence" value="ECO:0007669"/>
    <property type="project" value="UniProtKB-SubCell"/>
</dbReference>
<keyword evidence="6 7" id="KW-0408">Iron</keyword>
<dbReference type="PANTHER" id="PTHR42752">
    <property type="entry name" value="IMIDAZOLONEPROPIONASE"/>
    <property type="match status" value="1"/>
</dbReference>
<comment type="pathway">
    <text evidence="7">Amino-acid degradation; L-histidine degradation into L-glutamate; N-formimidoyl-L-glutamate from L-histidine: step 3/3.</text>
</comment>
<dbReference type="PANTHER" id="PTHR42752:SF1">
    <property type="entry name" value="IMIDAZOLONEPROPIONASE-RELATED"/>
    <property type="match status" value="1"/>
</dbReference>
<dbReference type="InterPro" id="IPR006680">
    <property type="entry name" value="Amidohydro-rel"/>
</dbReference>
<feature type="binding site" evidence="7">
    <location>
        <position position="322"/>
    </location>
    <ligand>
        <name>Zn(2+)</name>
        <dbReference type="ChEBI" id="CHEBI:29105"/>
    </ligand>
</feature>
<organism evidence="9 10">
    <name type="scientific">Winogradskyella epiphytica</name>
    <dbReference type="NCBI Taxonomy" id="262005"/>
    <lineage>
        <taxon>Bacteria</taxon>
        <taxon>Pseudomonadati</taxon>
        <taxon>Bacteroidota</taxon>
        <taxon>Flavobacteriia</taxon>
        <taxon>Flavobacteriales</taxon>
        <taxon>Flavobacteriaceae</taxon>
        <taxon>Winogradskyella</taxon>
    </lineage>
</organism>
<evidence type="ECO:0000259" key="8">
    <source>
        <dbReference type="Pfam" id="PF01979"/>
    </source>
</evidence>
<comment type="similarity">
    <text evidence="7">Belongs to the metallo-dependent hydrolases superfamily. HutI family.</text>
</comment>
<dbReference type="FunFam" id="3.20.20.140:FF:000007">
    <property type="entry name" value="Imidazolonepropionase"/>
    <property type="match status" value="1"/>
</dbReference>
<keyword evidence="2 7" id="KW-0479">Metal-binding</keyword>
<comment type="subcellular location">
    <subcellularLocation>
        <location evidence="7">Cytoplasm</location>
    </subcellularLocation>
</comment>
<feature type="binding site" evidence="7">
    <location>
        <position position="248"/>
    </location>
    <ligand>
        <name>Fe(3+)</name>
        <dbReference type="ChEBI" id="CHEBI:29034"/>
    </ligand>
</feature>
<evidence type="ECO:0000256" key="3">
    <source>
        <dbReference type="ARBA" id="ARBA00022801"/>
    </source>
</evidence>
<comment type="catalytic activity">
    <reaction evidence="7">
        <text>4-imidazolone-5-propanoate + H2O = N-formimidoyl-L-glutamate</text>
        <dbReference type="Rhea" id="RHEA:23660"/>
        <dbReference type="ChEBI" id="CHEBI:15377"/>
        <dbReference type="ChEBI" id="CHEBI:58928"/>
        <dbReference type="ChEBI" id="CHEBI:77893"/>
        <dbReference type="EC" id="3.5.2.7"/>
    </reaction>
</comment>
<evidence type="ECO:0000256" key="6">
    <source>
        <dbReference type="ARBA" id="ARBA00023004"/>
    </source>
</evidence>
<feature type="binding site" evidence="7">
    <location>
        <position position="326"/>
    </location>
    <ligand>
        <name>N-formimidoyl-L-glutamate</name>
        <dbReference type="ChEBI" id="CHEBI:58928"/>
    </ligand>
</feature>
<keyword evidence="4 7" id="KW-0369">Histidine metabolism</keyword>
<dbReference type="InterPro" id="IPR032466">
    <property type="entry name" value="Metal_Hydrolase"/>
</dbReference>
<dbReference type="RefSeq" id="WP_110475125.1">
    <property type="nucleotide sequence ID" value="NZ_BMWQ01000002.1"/>
</dbReference>
<feature type="binding site" evidence="7">
    <location>
        <position position="248"/>
    </location>
    <ligand>
        <name>Zn(2+)</name>
        <dbReference type="ChEBI" id="CHEBI:29105"/>
    </ligand>
</feature>
<keyword evidence="5 7" id="KW-0862">Zinc</keyword>
<evidence type="ECO:0000256" key="1">
    <source>
        <dbReference type="ARBA" id="ARBA00012864"/>
    </source>
</evidence>
<dbReference type="Pfam" id="PF01979">
    <property type="entry name" value="Amidohydro_1"/>
    <property type="match status" value="1"/>
</dbReference>
<dbReference type="GO" id="GO:0005506">
    <property type="term" value="F:iron ion binding"/>
    <property type="evidence" value="ECO:0007669"/>
    <property type="project" value="UniProtKB-UniRule"/>
</dbReference>
<gene>
    <name evidence="7" type="primary">hutI</name>
    <name evidence="9" type="ORF">DFQ11_102319</name>
</gene>
<feature type="binding site" evidence="7">
    <location>
        <position position="327"/>
    </location>
    <ligand>
        <name>4-imidazolone-5-propanoate</name>
        <dbReference type="ChEBI" id="CHEBI:77893"/>
    </ligand>
</feature>
<evidence type="ECO:0000313" key="9">
    <source>
        <dbReference type="EMBL" id="PYE81745.1"/>
    </source>
</evidence>
<feature type="binding site" evidence="7">
    <location>
        <position position="183"/>
    </location>
    <ligand>
        <name>4-imidazolone-5-propanoate</name>
        <dbReference type="ChEBI" id="CHEBI:77893"/>
    </ligand>
</feature>
<keyword evidence="7" id="KW-0963">Cytoplasm</keyword>
<protein>
    <recommendedName>
        <fullName evidence="1 7">Imidazolonepropionase</fullName>
        <ecNumber evidence="1 7">3.5.2.7</ecNumber>
    </recommendedName>
    <alternativeName>
        <fullName evidence="7">Imidazolone-5-propionate hydrolase</fullName>
    </alternativeName>
</protein>
<reference evidence="9 10" key="1">
    <citation type="submission" date="2018-06" db="EMBL/GenBank/DDBJ databases">
        <title>Genomic Encyclopedia of Type Strains, Phase III (KMG-III): the genomes of soil and plant-associated and newly described type strains.</title>
        <authorList>
            <person name="Whitman W."/>
        </authorList>
    </citation>
    <scope>NUCLEOTIDE SEQUENCE [LARGE SCALE GENOMIC DNA]</scope>
    <source>
        <strain evidence="9 10">CECT 7945</strain>
    </source>
</reference>
<dbReference type="InterPro" id="IPR005920">
    <property type="entry name" value="HutI"/>
</dbReference>
<dbReference type="Gene3D" id="3.20.20.140">
    <property type="entry name" value="Metal-dependent hydrolases"/>
    <property type="match status" value="1"/>
</dbReference>
<dbReference type="AlphaFoldDB" id="A0A2V4XFA8"/>
<dbReference type="EMBL" id="QJTD01000002">
    <property type="protein sequence ID" value="PYE81745.1"/>
    <property type="molecule type" value="Genomic_DNA"/>
</dbReference>
<evidence type="ECO:0000256" key="5">
    <source>
        <dbReference type="ARBA" id="ARBA00022833"/>
    </source>
</evidence>
<keyword evidence="10" id="KW-1185">Reference proteome</keyword>
<comment type="function">
    <text evidence="7">Catalyzes the hydrolytic cleavage of the carbon-nitrogen bond in imidazolone-5-propanoate to yield N-formimidoyl-L-glutamate. It is the third step in the universal histidine degradation pathway.</text>
</comment>
<dbReference type="Proteomes" id="UP000248054">
    <property type="component" value="Unassembled WGS sequence"/>
</dbReference>
<feature type="binding site" evidence="7">
    <location>
        <position position="322"/>
    </location>
    <ligand>
        <name>Fe(3+)</name>
        <dbReference type="ChEBI" id="CHEBI:29034"/>
    </ligand>
</feature>
<keyword evidence="3 7" id="KW-0378">Hydrolase</keyword>
<evidence type="ECO:0000256" key="7">
    <source>
        <dbReference type="HAMAP-Rule" id="MF_00372"/>
    </source>
</evidence>
<comment type="cofactor">
    <cofactor evidence="7">
        <name>Zn(2+)</name>
        <dbReference type="ChEBI" id="CHEBI:29105"/>
    </cofactor>
    <cofactor evidence="7">
        <name>Fe(3+)</name>
        <dbReference type="ChEBI" id="CHEBI:29034"/>
    </cofactor>
    <text evidence="7">Binds 1 zinc or iron ion per subunit.</text>
</comment>
<feature type="binding site" evidence="7">
    <location>
        <position position="324"/>
    </location>
    <ligand>
        <name>N-formimidoyl-L-glutamate</name>
        <dbReference type="ChEBI" id="CHEBI:58928"/>
    </ligand>
</feature>
<feature type="binding site" evidence="7">
    <location>
        <position position="87"/>
    </location>
    <ligand>
        <name>4-imidazolone-5-propanoate</name>
        <dbReference type="ChEBI" id="CHEBI:77893"/>
    </ligand>
</feature>
<accession>A0A2V4XFA8</accession>
<dbReference type="InterPro" id="IPR011059">
    <property type="entry name" value="Metal-dep_hydrolase_composite"/>
</dbReference>
<dbReference type="GO" id="GO:0050480">
    <property type="term" value="F:imidazolonepropionase activity"/>
    <property type="evidence" value="ECO:0007669"/>
    <property type="project" value="UniProtKB-UniRule"/>
</dbReference>
<feature type="binding site" evidence="7">
    <location>
        <position position="80"/>
    </location>
    <ligand>
        <name>Zn(2+)</name>
        <dbReference type="ChEBI" id="CHEBI:29105"/>
    </ligand>
</feature>
<dbReference type="GO" id="GO:0019557">
    <property type="term" value="P:L-histidine catabolic process to glutamate and formate"/>
    <property type="evidence" value="ECO:0007669"/>
    <property type="project" value="UniProtKB-UniPathway"/>
</dbReference>
<proteinExistence type="inferred from homology"/>
<dbReference type="NCBIfam" id="TIGR01224">
    <property type="entry name" value="hutI"/>
    <property type="match status" value="1"/>
</dbReference>
<evidence type="ECO:0000256" key="2">
    <source>
        <dbReference type="ARBA" id="ARBA00022723"/>
    </source>
</evidence>
<name>A0A2V4XFA8_9FLAO</name>
<dbReference type="EC" id="3.5.2.7" evidence="1 7"/>